<evidence type="ECO:0000256" key="2">
    <source>
        <dbReference type="SAM" id="MobiDB-lite"/>
    </source>
</evidence>
<evidence type="ECO:0000313" key="4">
    <source>
        <dbReference type="EMBL" id="GAA0600441.1"/>
    </source>
</evidence>
<dbReference type="PANTHER" id="PTHR13847">
    <property type="entry name" value="SARCOSINE DEHYDROGENASE-RELATED"/>
    <property type="match status" value="1"/>
</dbReference>
<accession>A0ABN1FZ57</accession>
<gene>
    <name evidence="4" type="ORF">GCM10009416_43070</name>
</gene>
<dbReference type="PANTHER" id="PTHR13847:SF281">
    <property type="entry name" value="FAD DEPENDENT OXIDOREDUCTASE DOMAIN-CONTAINING PROTEIN"/>
    <property type="match status" value="1"/>
</dbReference>
<dbReference type="EMBL" id="BAAAFZ010000072">
    <property type="protein sequence ID" value="GAA0600441.1"/>
    <property type="molecule type" value="Genomic_DNA"/>
</dbReference>
<keyword evidence="5" id="KW-1185">Reference proteome</keyword>
<dbReference type="InterPro" id="IPR036188">
    <property type="entry name" value="FAD/NAD-bd_sf"/>
</dbReference>
<dbReference type="Gene3D" id="3.30.9.10">
    <property type="entry name" value="D-Amino Acid Oxidase, subunit A, domain 2"/>
    <property type="match status" value="1"/>
</dbReference>
<feature type="compositionally biased region" description="Basic and acidic residues" evidence="2">
    <location>
        <begin position="1"/>
        <end position="11"/>
    </location>
</feature>
<dbReference type="RefSeq" id="WP_343897479.1">
    <property type="nucleotide sequence ID" value="NZ_BAAAFZ010000072.1"/>
</dbReference>
<evidence type="ECO:0000259" key="3">
    <source>
        <dbReference type="Pfam" id="PF01266"/>
    </source>
</evidence>
<dbReference type="Gene3D" id="3.50.50.60">
    <property type="entry name" value="FAD/NAD(P)-binding domain"/>
    <property type="match status" value="1"/>
</dbReference>
<comment type="caution">
    <text evidence="4">The sequence shown here is derived from an EMBL/GenBank/DDBJ whole genome shotgun (WGS) entry which is preliminary data.</text>
</comment>
<dbReference type="SUPFAM" id="SSF51905">
    <property type="entry name" value="FAD/NAD(P)-binding domain"/>
    <property type="match status" value="1"/>
</dbReference>
<evidence type="ECO:0000313" key="5">
    <source>
        <dbReference type="Proteomes" id="UP001501588"/>
    </source>
</evidence>
<protein>
    <submittedName>
        <fullName evidence="4">FAD-binding oxidoreductase</fullName>
    </submittedName>
</protein>
<feature type="domain" description="FAD dependent oxidoreductase" evidence="3">
    <location>
        <begin position="34"/>
        <end position="387"/>
    </location>
</feature>
<evidence type="ECO:0000256" key="1">
    <source>
        <dbReference type="ARBA" id="ARBA00023002"/>
    </source>
</evidence>
<dbReference type="Proteomes" id="UP001501588">
    <property type="component" value="Unassembled WGS sequence"/>
</dbReference>
<organism evidence="4 5">
    <name type="scientific">Craurococcus roseus</name>
    <dbReference type="NCBI Taxonomy" id="77585"/>
    <lineage>
        <taxon>Bacteria</taxon>
        <taxon>Pseudomonadati</taxon>
        <taxon>Pseudomonadota</taxon>
        <taxon>Alphaproteobacteria</taxon>
        <taxon>Acetobacterales</taxon>
        <taxon>Acetobacteraceae</taxon>
        <taxon>Craurococcus</taxon>
    </lineage>
</organism>
<reference evidence="4 5" key="1">
    <citation type="journal article" date="2019" name="Int. J. Syst. Evol. Microbiol.">
        <title>The Global Catalogue of Microorganisms (GCM) 10K type strain sequencing project: providing services to taxonomists for standard genome sequencing and annotation.</title>
        <authorList>
            <consortium name="The Broad Institute Genomics Platform"/>
            <consortium name="The Broad Institute Genome Sequencing Center for Infectious Disease"/>
            <person name="Wu L."/>
            <person name="Ma J."/>
        </authorList>
    </citation>
    <scope>NUCLEOTIDE SEQUENCE [LARGE SCALE GENOMIC DNA]</scope>
    <source>
        <strain evidence="4 5">JCM 9933</strain>
    </source>
</reference>
<keyword evidence="1" id="KW-0560">Oxidoreductase</keyword>
<dbReference type="InterPro" id="IPR006076">
    <property type="entry name" value="FAD-dep_OxRdtase"/>
</dbReference>
<feature type="region of interest" description="Disordered" evidence="2">
    <location>
        <begin position="1"/>
        <end position="25"/>
    </location>
</feature>
<dbReference type="Pfam" id="PF01266">
    <property type="entry name" value="DAO"/>
    <property type="match status" value="1"/>
</dbReference>
<sequence>MALSADSHDRSLWSATCEEPAPPAPPFGGEAEVDAAVIGGGITGCSAALSLAEAGARVAVLEARGIGWGASGRNGGQVIPGVKLDPSELAARFGEERGVALARAVGGAADAVFDRAERHQIRCAPVRAGWIQAAHAPAALPRVLRRAEEWRAMGAPVEVLDADALARRTGAVGYCGGWRDGRAGTLHPLAYVRGLARAARGAGAALHGGSPVVRLSRRDGRWLLETANGGRLRARAVVAGTDGYTDALVDGLRRTLLLVQSIQVATAPLPPAARAAVLPGGECVSETRRLAFYFRRSPDGRVVFGGRGAVGEAESPALFAALSSALGRTLPAVAGLPVEHRWSGQVALTLDGLPRVHEPEPGLFVGLGYNGRGVAMATLMGAWLAARLHAGTEAPLPVSRVAPIPWHAARKPVIAAGIALAWARDRMGRAA</sequence>
<proteinExistence type="predicted"/>
<name>A0ABN1FZ57_9PROT</name>